<dbReference type="EMBL" id="JANBUJ010000001">
    <property type="protein sequence ID" value="KAJ2776017.1"/>
    <property type="molecule type" value="Genomic_DNA"/>
</dbReference>
<evidence type="ECO:0000313" key="2">
    <source>
        <dbReference type="Proteomes" id="UP001140234"/>
    </source>
</evidence>
<comment type="caution">
    <text evidence="1">The sequence shown here is derived from an EMBL/GenBank/DDBJ whole genome shotgun (WGS) entry which is preliminary data.</text>
</comment>
<proteinExistence type="predicted"/>
<gene>
    <name evidence="1" type="ORF">IWQ57_000174</name>
</gene>
<keyword evidence="2" id="KW-1185">Reference proteome</keyword>
<protein>
    <submittedName>
        <fullName evidence="1">Uncharacterized protein</fullName>
    </submittedName>
</protein>
<sequence>MPTYQVVRCASDSCKKFQSQQEKKANKWACVVCGLKQSLQRVYFQSTAPKECRTAVMELNMGRGQADMAKAQRMEAVSVALQHAGAASATTDTRDPPFARPQAGPTGPAAPTKSRWDEYAEDPPADAAESSPRSADTEPGLDRFNRVVVGRAEQGANTAPKRAGSTPQNPRPAQRQRMGRKPPASAPTRPNLDLQKQTLEAAAPPPPPPPLSAPSARHTLSQALATLAKPTQPTPAAQGAVDTRAPPDREPAGQDGASRWDYYASDSGSASE</sequence>
<name>A0ACC1K9J1_9FUNG</name>
<dbReference type="Proteomes" id="UP001140234">
    <property type="component" value="Unassembled WGS sequence"/>
</dbReference>
<accession>A0ACC1K9J1</accession>
<evidence type="ECO:0000313" key="1">
    <source>
        <dbReference type="EMBL" id="KAJ2776017.1"/>
    </source>
</evidence>
<reference evidence="1" key="1">
    <citation type="submission" date="2022-07" db="EMBL/GenBank/DDBJ databases">
        <title>Phylogenomic reconstructions and comparative analyses of Kickxellomycotina fungi.</title>
        <authorList>
            <person name="Reynolds N.K."/>
            <person name="Stajich J.E."/>
            <person name="Barry K."/>
            <person name="Grigoriev I.V."/>
            <person name="Crous P."/>
            <person name="Smith M.E."/>
        </authorList>
    </citation>
    <scope>NUCLEOTIDE SEQUENCE</scope>
    <source>
        <strain evidence="1">CBS 109366</strain>
    </source>
</reference>
<organism evidence="1 2">
    <name type="scientific">Coemansia nantahalensis</name>
    <dbReference type="NCBI Taxonomy" id="2789366"/>
    <lineage>
        <taxon>Eukaryota</taxon>
        <taxon>Fungi</taxon>
        <taxon>Fungi incertae sedis</taxon>
        <taxon>Zoopagomycota</taxon>
        <taxon>Kickxellomycotina</taxon>
        <taxon>Kickxellomycetes</taxon>
        <taxon>Kickxellales</taxon>
        <taxon>Kickxellaceae</taxon>
        <taxon>Coemansia</taxon>
    </lineage>
</organism>